<dbReference type="Proteomes" id="UP001381693">
    <property type="component" value="Unassembled WGS sequence"/>
</dbReference>
<dbReference type="PANTHER" id="PTHR48069:SF3">
    <property type="entry name" value="DIHYDROFOLATE REDUCTASE"/>
    <property type="match status" value="1"/>
</dbReference>
<evidence type="ECO:0000256" key="5">
    <source>
        <dbReference type="ARBA" id="ARBA00022857"/>
    </source>
</evidence>
<reference evidence="11 12" key="1">
    <citation type="submission" date="2023-11" db="EMBL/GenBank/DDBJ databases">
        <title>Halocaridina rubra genome assembly.</title>
        <authorList>
            <person name="Smith C."/>
        </authorList>
    </citation>
    <scope>NUCLEOTIDE SEQUENCE [LARGE SCALE GENOMIC DNA]</scope>
    <source>
        <strain evidence="11">EP-1</strain>
        <tissue evidence="11">Whole</tissue>
    </source>
</reference>
<dbReference type="GO" id="GO:0006730">
    <property type="term" value="P:one-carbon metabolic process"/>
    <property type="evidence" value="ECO:0007669"/>
    <property type="project" value="UniProtKB-KW"/>
</dbReference>
<dbReference type="PROSITE" id="PS00075">
    <property type="entry name" value="DHFR_1"/>
    <property type="match status" value="1"/>
</dbReference>
<evidence type="ECO:0000256" key="2">
    <source>
        <dbReference type="ARBA" id="ARBA00009539"/>
    </source>
</evidence>
<evidence type="ECO:0000256" key="3">
    <source>
        <dbReference type="ARBA" id="ARBA00012856"/>
    </source>
</evidence>
<accession>A0AAN8X640</accession>
<dbReference type="GO" id="GO:0046452">
    <property type="term" value="P:dihydrofolate metabolic process"/>
    <property type="evidence" value="ECO:0007669"/>
    <property type="project" value="TreeGrafter"/>
</dbReference>
<evidence type="ECO:0000259" key="10">
    <source>
        <dbReference type="PROSITE" id="PS51330"/>
    </source>
</evidence>
<dbReference type="GO" id="GO:0004146">
    <property type="term" value="F:dihydrofolate reductase activity"/>
    <property type="evidence" value="ECO:0007669"/>
    <property type="project" value="UniProtKB-EC"/>
</dbReference>
<evidence type="ECO:0000313" key="11">
    <source>
        <dbReference type="EMBL" id="KAK7076961.1"/>
    </source>
</evidence>
<dbReference type="EC" id="1.5.1.3" evidence="3"/>
<dbReference type="InterPro" id="IPR024072">
    <property type="entry name" value="DHFR-like_dom_sf"/>
</dbReference>
<dbReference type="PRINTS" id="PR00070">
    <property type="entry name" value="DHFR"/>
</dbReference>
<evidence type="ECO:0000256" key="9">
    <source>
        <dbReference type="RuleBase" id="RU004474"/>
    </source>
</evidence>
<keyword evidence="12" id="KW-1185">Reference proteome</keyword>
<organism evidence="11 12">
    <name type="scientific">Halocaridina rubra</name>
    <name type="common">Hawaiian red shrimp</name>
    <dbReference type="NCBI Taxonomy" id="373956"/>
    <lineage>
        <taxon>Eukaryota</taxon>
        <taxon>Metazoa</taxon>
        <taxon>Ecdysozoa</taxon>
        <taxon>Arthropoda</taxon>
        <taxon>Crustacea</taxon>
        <taxon>Multicrustacea</taxon>
        <taxon>Malacostraca</taxon>
        <taxon>Eumalacostraca</taxon>
        <taxon>Eucarida</taxon>
        <taxon>Decapoda</taxon>
        <taxon>Pleocyemata</taxon>
        <taxon>Caridea</taxon>
        <taxon>Atyoidea</taxon>
        <taxon>Atyidae</taxon>
        <taxon>Halocaridina</taxon>
    </lineage>
</organism>
<dbReference type="SUPFAM" id="SSF53597">
    <property type="entry name" value="Dihydrofolate reductase-like"/>
    <property type="match status" value="1"/>
</dbReference>
<gene>
    <name evidence="11" type="ORF">SK128_008135</name>
</gene>
<evidence type="ECO:0000256" key="8">
    <source>
        <dbReference type="ARBA" id="ARBA00048873"/>
    </source>
</evidence>
<dbReference type="Gene3D" id="3.40.430.10">
    <property type="entry name" value="Dihydrofolate Reductase, subunit A"/>
    <property type="match status" value="1"/>
</dbReference>
<dbReference type="PROSITE" id="PS51330">
    <property type="entry name" value="DHFR_2"/>
    <property type="match status" value="1"/>
</dbReference>
<dbReference type="GO" id="GO:0005739">
    <property type="term" value="C:mitochondrion"/>
    <property type="evidence" value="ECO:0007669"/>
    <property type="project" value="TreeGrafter"/>
</dbReference>
<dbReference type="AlphaFoldDB" id="A0AAN8X640"/>
<comment type="caution">
    <text evidence="11">The sequence shown here is derived from an EMBL/GenBank/DDBJ whole genome shotgun (WGS) entry which is preliminary data.</text>
</comment>
<sequence length="185" mass="21339">MALKLNLIVAACENNGIGKNGELPWRLREEMKYFSRMTKKTSDPEKKNIVLMGRKTWESIPTKFRPLPERINFILSSRPKEEFGDVNGSVICKNFEAALDEARARGNEIDTVWVIGGSSVYQLALESEFLHRIYLTRILQSIECDTFLPDIDTENRFKLVLGEGVSQEIQEENGIQYKYLIYEKL</sequence>
<proteinExistence type="inferred from homology"/>
<comment type="similarity">
    <text evidence="2 9">Belongs to the dihydrofolate reductase family.</text>
</comment>
<dbReference type="Pfam" id="PF00186">
    <property type="entry name" value="DHFR_1"/>
    <property type="match status" value="1"/>
</dbReference>
<evidence type="ECO:0000256" key="6">
    <source>
        <dbReference type="ARBA" id="ARBA00023002"/>
    </source>
</evidence>
<comment type="function">
    <text evidence="7">Key enzyme in folate metabolism. Catalyzes an essential reaction for de novo glycine and purine synthesis, and for DNA precursor synthesis.</text>
</comment>
<dbReference type="EMBL" id="JAXCGZ010009502">
    <property type="protein sequence ID" value="KAK7076961.1"/>
    <property type="molecule type" value="Genomic_DNA"/>
</dbReference>
<keyword evidence="4" id="KW-0554">One-carbon metabolism</keyword>
<dbReference type="GO" id="GO:0046655">
    <property type="term" value="P:folic acid metabolic process"/>
    <property type="evidence" value="ECO:0007669"/>
    <property type="project" value="TreeGrafter"/>
</dbReference>
<evidence type="ECO:0000256" key="1">
    <source>
        <dbReference type="ARBA" id="ARBA00004903"/>
    </source>
</evidence>
<dbReference type="InterPro" id="IPR017925">
    <property type="entry name" value="DHFR_CS"/>
</dbReference>
<dbReference type="InterPro" id="IPR012259">
    <property type="entry name" value="DHFR"/>
</dbReference>
<dbReference type="GO" id="GO:0050661">
    <property type="term" value="F:NADP binding"/>
    <property type="evidence" value="ECO:0007669"/>
    <property type="project" value="InterPro"/>
</dbReference>
<feature type="domain" description="DHFR" evidence="10">
    <location>
        <begin position="4"/>
        <end position="184"/>
    </location>
</feature>
<evidence type="ECO:0000256" key="7">
    <source>
        <dbReference type="ARBA" id="ARBA00025067"/>
    </source>
</evidence>
<dbReference type="FunFam" id="3.40.430.10:FF:000002">
    <property type="entry name" value="Dihydrofolate reductase"/>
    <property type="match status" value="1"/>
</dbReference>
<dbReference type="CDD" id="cd00209">
    <property type="entry name" value="DHFR"/>
    <property type="match status" value="1"/>
</dbReference>
<evidence type="ECO:0000256" key="4">
    <source>
        <dbReference type="ARBA" id="ARBA00022563"/>
    </source>
</evidence>
<comment type="catalytic activity">
    <reaction evidence="8">
        <text>(6S)-5,6,7,8-tetrahydrofolate + NADP(+) = 7,8-dihydrofolate + NADPH + H(+)</text>
        <dbReference type="Rhea" id="RHEA:15009"/>
        <dbReference type="ChEBI" id="CHEBI:15378"/>
        <dbReference type="ChEBI" id="CHEBI:57451"/>
        <dbReference type="ChEBI" id="CHEBI:57453"/>
        <dbReference type="ChEBI" id="CHEBI:57783"/>
        <dbReference type="ChEBI" id="CHEBI:58349"/>
        <dbReference type="EC" id="1.5.1.3"/>
    </reaction>
</comment>
<keyword evidence="6" id="KW-0560">Oxidoreductase</keyword>
<keyword evidence="5" id="KW-0521">NADP</keyword>
<comment type="pathway">
    <text evidence="1">Cofactor biosynthesis; tetrahydrofolate biosynthesis; 5,6,7,8-tetrahydrofolate from 7,8-dihydrofolate: step 1/1.</text>
</comment>
<dbReference type="GO" id="GO:0046654">
    <property type="term" value="P:tetrahydrofolate biosynthetic process"/>
    <property type="evidence" value="ECO:0007669"/>
    <property type="project" value="InterPro"/>
</dbReference>
<evidence type="ECO:0000313" key="12">
    <source>
        <dbReference type="Proteomes" id="UP001381693"/>
    </source>
</evidence>
<dbReference type="InterPro" id="IPR001796">
    <property type="entry name" value="DHFR_dom"/>
</dbReference>
<protein>
    <recommendedName>
        <fullName evidence="3">dihydrofolate reductase</fullName>
        <ecNumber evidence="3">1.5.1.3</ecNumber>
    </recommendedName>
</protein>
<dbReference type="PANTHER" id="PTHR48069">
    <property type="entry name" value="DIHYDROFOLATE REDUCTASE"/>
    <property type="match status" value="1"/>
</dbReference>
<name>A0AAN8X640_HALRR</name>